<dbReference type="Pfam" id="PF22936">
    <property type="entry name" value="Pol_BBD"/>
    <property type="match status" value="1"/>
</dbReference>
<dbReference type="InterPro" id="IPR012337">
    <property type="entry name" value="RNaseH-like_sf"/>
</dbReference>
<dbReference type="OrthoDB" id="413361at2759"/>
<dbReference type="InterPro" id="IPR054722">
    <property type="entry name" value="PolX-like_BBD"/>
</dbReference>
<evidence type="ECO:0000256" key="1">
    <source>
        <dbReference type="ARBA" id="ARBA00002180"/>
    </source>
</evidence>
<sequence>MGEKPTDNTKIAIMVNALPPRFERFKSSLDYRFNDLTWEQFEEALRNANDRMQHARRMSQQRDRNRQRGNQNGRQHSQPHNGNRPDMYQGGNRNNERPYRDNRENRYEWRRQPNGNGQTYGNSHNNHNNNRRNGNQWNSSGAPFRTYPSGNGGHQGSNGGRQQQPIVRHDKDGDIIMNAASTNGMNNRNQRIQAYQLDGCDQIDDTCNQRVTDMEMVGTVTAIEREEEVVNIKPLDRHIKIVTADGTSVPARGVGRIKYTCKEVNNGKKTVCVDGVLYVPDLKFNLFSVAYLVDKFCIEFVIGPGAAHMTATRRGDRYPLIRRGRFWYLDIYRDANDCPIYSHPHGLPATEHKTPAATVIDSCGGDGASLCLPAEGNGEQAGVMVAEVITEPLAYQRLLHYHDVTVDRLPEVCRNASIVKKGKKKEGEQHKCDMCFQAKMKIRSYLGNAFRHSSPGDLVHVDLAQIKQLSEREFKYLMVMVDDYSRYMQAYFLKKKSTAPKAFMHYCMAVRMPKAVRTDGGAELIAGAWKAFCEQHQIRQEKSLPHHQSQNGVAERTIGVVCQLTRAALF</sequence>
<keyword evidence="10" id="KW-0460">Magnesium</keyword>
<evidence type="ECO:0000256" key="13">
    <source>
        <dbReference type="ARBA" id="ARBA00022932"/>
    </source>
</evidence>
<dbReference type="AlphaFoldDB" id="A0A0G4GHY5"/>
<proteinExistence type="predicted"/>
<evidence type="ECO:0000256" key="7">
    <source>
        <dbReference type="ARBA" id="ARBA00022759"/>
    </source>
</evidence>
<dbReference type="GO" id="GO:0008233">
    <property type="term" value="F:peptidase activity"/>
    <property type="evidence" value="ECO:0007669"/>
    <property type="project" value="UniProtKB-KW"/>
</dbReference>
<keyword evidence="11" id="KW-0229">DNA integration</keyword>
<evidence type="ECO:0000256" key="4">
    <source>
        <dbReference type="ARBA" id="ARBA00022722"/>
    </source>
</evidence>
<keyword evidence="3" id="KW-0645">Protease</keyword>
<dbReference type="InterPro" id="IPR039537">
    <property type="entry name" value="Retrotran_Ty1/copia-like"/>
</dbReference>
<feature type="compositionally biased region" description="Gly residues" evidence="16">
    <location>
        <begin position="150"/>
        <end position="159"/>
    </location>
</feature>
<evidence type="ECO:0000256" key="16">
    <source>
        <dbReference type="SAM" id="MobiDB-lite"/>
    </source>
</evidence>
<feature type="domain" description="Integrase catalytic" evidence="17">
    <location>
        <begin position="451"/>
        <end position="570"/>
    </location>
</feature>
<dbReference type="SUPFAM" id="SSF53098">
    <property type="entry name" value="Ribonuclease H-like"/>
    <property type="match status" value="1"/>
</dbReference>
<accession>A0A0G4GHY5</accession>
<dbReference type="GO" id="GO:0006310">
    <property type="term" value="P:DNA recombination"/>
    <property type="evidence" value="ECO:0007669"/>
    <property type="project" value="UniProtKB-KW"/>
</dbReference>
<dbReference type="Pfam" id="PF00665">
    <property type="entry name" value="rve"/>
    <property type="match status" value="1"/>
</dbReference>
<dbReference type="PANTHER" id="PTHR42648:SF11">
    <property type="entry name" value="TRANSPOSON TY4-P GAG-POL POLYPROTEIN"/>
    <property type="match status" value="1"/>
</dbReference>
<keyword evidence="7" id="KW-0255">Endonuclease</keyword>
<evidence type="ECO:0000256" key="5">
    <source>
        <dbReference type="ARBA" id="ARBA00022723"/>
    </source>
</evidence>
<keyword evidence="13" id="KW-0239">DNA-directed DNA polymerase</keyword>
<comment type="function">
    <text evidence="1">The aspartyl protease (PR) mediates the proteolytic cleavages of the Gag and Gag-Pol polyproteins after assembly of the VLP.</text>
</comment>
<feature type="region of interest" description="Disordered" evidence="16">
    <location>
        <begin position="51"/>
        <end position="165"/>
    </location>
</feature>
<organism evidence="18 19">
    <name type="scientific">Vitrella brassicaformis (strain CCMP3155)</name>
    <dbReference type="NCBI Taxonomy" id="1169540"/>
    <lineage>
        <taxon>Eukaryota</taxon>
        <taxon>Sar</taxon>
        <taxon>Alveolata</taxon>
        <taxon>Colpodellida</taxon>
        <taxon>Vitrellaceae</taxon>
        <taxon>Vitrella</taxon>
    </lineage>
</organism>
<dbReference type="InParanoid" id="A0A0G4GHY5"/>
<dbReference type="GO" id="GO:0005524">
    <property type="term" value="F:ATP binding"/>
    <property type="evidence" value="ECO:0007669"/>
    <property type="project" value="UniProtKB-KW"/>
</dbReference>
<keyword evidence="5" id="KW-0479">Metal-binding</keyword>
<evidence type="ECO:0000256" key="12">
    <source>
        <dbReference type="ARBA" id="ARBA00022918"/>
    </source>
</evidence>
<evidence type="ECO:0000259" key="17">
    <source>
        <dbReference type="PROSITE" id="PS50994"/>
    </source>
</evidence>
<keyword evidence="2" id="KW-1188">Viral release from host cell</keyword>
<feature type="compositionally biased region" description="Low complexity" evidence="16">
    <location>
        <begin position="121"/>
        <end position="141"/>
    </location>
</feature>
<dbReference type="InterPro" id="IPR036397">
    <property type="entry name" value="RNaseH_sf"/>
</dbReference>
<dbReference type="GO" id="GO:0003676">
    <property type="term" value="F:nucleic acid binding"/>
    <property type="evidence" value="ECO:0007669"/>
    <property type="project" value="InterPro"/>
</dbReference>
<evidence type="ECO:0000256" key="9">
    <source>
        <dbReference type="ARBA" id="ARBA00022840"/>
    </source>
</evidence>
<keyword evidence="14" id="KW-0917">Virion maturation</keyword>
<dbReference type="PhylomeDB" id="A0A0G4GHY5"/>
<protein>
    <recommendedName>
        <fullName evidence="17">Integrase catalytic domain-containing protein</fullName>
    </recommendedName>
</protein>
<keyword evidence="9" id="KW-0067">ATP-binding</keyword>
<keyword evidence="6" id="KW-0547">Nucleotide-binding</keyword>
<evidence type="ECO:0000256" key="11">
    <source>
        <dbReference type="ARBA" id="ARBA00022908"/>
    </source>
</evidence>
<dbReference type="PROSITE" id="PS50994">
    <property type="entry name" value="INTEGRASE"/>
    <property type="match status" value="1"/>
</dbReference>
<evidence type="ECO:0000256" key="2">
    <source>
        <dbReference type="ARBA" id="ARBA00022612"/>
    </source>
</evidence>
<evidence type="ECO:0000313" key="18">
    <source>
        <dbReference type="EMBL" id="CEM29330.1"/>
    </source>
</evidence>
<evidence type="ECO:0000256" key="14">
    <source>
        <dbReference type="ARBA" id="ARBA00023113"/>
    </source>
</evidence>
<evidence type="ECO:0000256" key="15">
    <source>
        <dbReference type="ARBA" id="ARBA00023172"/>
    </source>
</evidence>
<evidence type="ECO:0000313" key="19">
    <source>
        <dbReference type="Proteomes" id="UP000041254"/>
    </source>
</evidence>
<dbReference type="EMBL" id="CDMY01000671">
    <property type="protein sequence ID" value="CEM29330.1"/>
    <property type="molecule type" value="Genomic_DNA"/>
</dbReference>
<evidence type="ECO:0000256" key="3">
    <source>
        <dbReference type="ARBA" id="ARBA00022670"/>
    </source>
</evidence>
<keyword evidence="4" id="KW-0540">Nuclease</keyword>
<dbReference type="Gene3D" id="3.30.420.10">
    <property type="entry name" value="Ribonuclease H-like superfamily/Ribonuclease H"/>
    <property type="match status" value="1"/>
</dbReference>
<evidence type="ECO:0000256" key="10">
    <source>
        <dbReference type="ARBA" id="ARBA00022842"/>
    </source>
</evidence>
<keyword evidence="19" id="KW-1185">Reference proteome</keyword>
<keyword evidence="15" id="KW-0233">DNA recombination</keyword>
<keyword evidence="8" id="KW-0378">Hydrolase</keyword>
<evidence type="ECO:0000256" key="6">
    <source>
        <dbReference type="ARBA" id="ARBA00022741"/>
    </source>
</evidence>
<keyword evidence="12" id="KW-0695">RNA-directed DNA polymerase</keyword>
<reference evidence="18 19" key="1">
    <citation type="submission" date="2014-11" db="EMBL/GenBank/DDBJ databases">
        <authorList>
            <person name="Zhu J."/>
            <person name="Qi W."/>
            <person name="Song R."/>
        </authorList>
    </citation>
    <scope>NUCLEOTIDE SEQUENCE [LARGE SCALE GENOMIC DNA]</scope>
</reference>
<dbReference type="GO" id="GO:0046872">
    <property type="term" value="F:metal ion binding"/>
    <property type="evidence" value="ECO:0007669"/>
    <property type="project" value="UniProtKB-KW"/>
</dbReference>
<dbReference type="GO" id="GO:0004519">
    <property type="term" value="F:endonuclease activity"/>
    <property type="evidence" value="ECO:0007669"/>
    <property type="project" value="UniProtKB-KW"/>
</dbReference>
<keyword evidence="13" id="KW-0548">Nucleotidyltransferase</keyword>
<dbReference type="VEuPathDB" id="CryptoDB:Vbra_631"/>
<keyword evidence="13" id="KW-0808">Transferase</keyword>
<dbReference type="PANTHER" id="PTHR42648">
    <property type="entry name" value="TRANSPOSASE, PUTATIVE-RELATED"/>
    <property type="match status" value="1"/>
</dbReference>
<dbReference type="GO" id="GO:0006508">
    <property type="term" value="P:proteolysis"/>
    <property type="evidence" value="ECO:0007669"/>
    <property type="project" value="UniProtKB-KW"/>
</dbReference>
<dbReference type="GO" id="GO:0015074">
    <property type="term" value="P:DNA integration"/>
    <property type="evidence" value="ECO:0007669"/>
    <property type="project" value="UniProtKB-KW"/>
</dbReference>
<dbReference type="Proteomes" id="UP000041254">
    <property type="component" value="Unassembled WGS sequence"/>
</dbReference>
<evidence type="ECO:0000256" key="8">
    <source>
        <dbReference type="ARBA" id="ARBA00022801"/>
    </source>
</evidence>
<feature type="compositionally biased region" description="Basic and acidic residues" evidence="16">
    <location>
        <begin position="94"/>
        <end position="111"/>
    </location>
</feature>
<dbReference type="GO" id="GO:0003964">
    <property type="term" value="F:RNA-directed DNA polymerase activity"/>
    <property type="evidence" value="ECO:0007669"/>
    <property type="project" value="UniProtKB-KW"/>
</dbReference>
<name>A0A0G4GHY5_VITBC</name>
<dbReference type="InterPro" id="IPR001584">
    <property type="entry name" value="Integrase_cat-core"/>
</dbReference>
<dbReference type="GO" id="GO:0003887">
    <property type="term" value="F:DNA-directed DNA polymerase activity"/>
    <property type="evidence" value="ECO:0007669"/>
    <property type="project" value="UniProtKB-KW"/>
</dbReference>
<dbReference type="STRING" id="1169540.A0A0G4GHY5"/>
<gene>
    <name evidence="18" type="ORF">Vbra_631</name>
</gene>